<reference evidence="3" key="1">
    <citation type="journal article" date="2019" name="Int. J. Syst. Evol. Microbiol.">
        <title>The Global Catalogue of Microorganisms (GCM) 10K type strain sequencing project: providing services to taxonomists for standard genome sequencing and annotation.</title>
        <authorList>
            <consortium name="The Broad Institute Genomics Platform"/>
            <consortium name="The Broad Institute Genome Sequencing Center for Infectious Disease"/>
            <person name="Wu L."/>
            <person name="Ma J."/>
        </authorList>
    </citation>
    <scope>NUCLEOTIDE SEQUENCE [LARGE SCALE GENOMIC DNA]</scope>
    <source>
        <strain evidence="3">CCUG 61889</strain>
    </source>
</reference>
<dbReference type="Pfam" id="PF14004">
    <property type="entry name" value="DUF4227"/>
    <property type="match status" value="1"/>
</dbReference>
<dbReference type="EMBL" id="JBHRZT010000020">
    <property type="protein sequence ID" value="MFC3882799.1"/>
    <property type="molecule type" value="Genomic_DNA"/>
</dbReference>
<evidence type="ECO:0000313" key="3">
    <source>
        <dbReference type="Proteomes" id="UP001595752"/>
    </source>
</evidence>
<sequence length="76" mass="9162">MKTFIQLIYQTLKVFVLFTGFTLLFYYGMIWVHQEYQQYQRYDEPQGSAVKVANIGPVQEQPSWIERLFLFYHSGE</sequence>
<name>A0ABV8AYS0_9BACI</name>
<gene>
    <name evidence="2" type="ORF">ACFOU2_04490</name>
</gene>
<keyword evidence="1" id="KW-0812">Transmembrane</keyword>
<evidence type="ECO:0000313" key="2">
    <source>
        <dbReference type="EMBL" id="MFC3882799.1"/>
    </source>
</evidence>
<organism evidence="2 3">
    <name type="scientific">Bacillus songklensis</name>
    <dbReference type="NCBI Taxonomy" id="1069116"/>
    <lineage>
        <taxon>Bacteria</taxon>
        <taxon>Bacillati</taxon>
        <taxon>Bacillota</taxon>
        <taxon>Bacilli</taxon>
        <taxon>Bacillales</taxon>
        <taxon>Bacillaceae</taxon>
        <taxon>Bacillus</taxon>
    </lineage>
</organism>
<dbReference type="InterPro" id="IPR025321">
    <property type="entry name" value="DUF4227"/>
</dbReference>
<evidence type="ECO:0000256" key="1">
    <source>
        <dbReference type="SAM" id="Phobius"/>
    </source>
</evidence>
<keyword evidence="1" id="KW-0472">Membrane</keyword>
<comment type="caution">
    <text evidence="2">The sequence shown here is derived from an EMBL/GenBank/DDBJ whole genome shotgun (WGS) entry which is preliminary data.</text>
</comment>
<proteinExistence type="predicted"/>
<dbReference type="RefSeq" id="WP_377912597.1">
    <property type="nucleotide sequence ID" value="NZ_JBHRZT010000020.1"/>
</dbReference>
<keyword evidence="1" id="KW-1133">Transmembrane helix</keyword>
<protein>
    <submittedName>
        <fullName evidence="2">YqzK family protein</fullName>
    </submittedName>
</protein>
<accession>A0ABV8AYS0</accession>
<keyword evidence="3" id="KW-1185">Reference proteome</keyword>
<feature type="transmembrane region" description="Helical" evidence="1">
    <location>
        <begin position="12"/>
        <end position="32"/>
    </location>
</feature>
<dbReference type="Proteomes" id="UP001595752">
    <property type="component" value="Unassembled WGS sequence"/>
</dbReference>